<protein>
    <submittedName>
        <fullName evidence="2">Uncharacterized protein</fullName>
    </submittedName>
</protein>
<dbReference type="AlphaFoldDB" id="A0A6A7BY14"/>
<feature type="compositionally biased region" description="Polar residues" evidence="1">
    <location>
        <begin position="69"/>
        <end position="78"/>
    </location>
</feature>
<evidence type="ECO:0000313" key="2">
    <source>
        <dbReference type="EMBL" id="KAF2859599.1"/>
    </source>
</evidence>
<sequence>MAEEYKKDDRKLEYLSYNEEQYEKVLNELRKGKDLTKEEMEVIFPVLNVSETSSPEQNTQELNQELVPNIQQSLSGQKQETKNVEKGESAASRRKSEGKATTAPRKRNYPDPTAEKMALRSSTRSRRR</sequence>
<evidence type="ECO:0000256" key="1">
    <source>
        <dbReference type="SAM" id="MobiDB-lite"/>
    </source>
</evidence>
<gene>
    <name evidence="2" type="ORF">K470DRAFT_271476</name>
</gene>
<reference evidence="2" key="1">
    <citation type="journal article" date="2020" name="Stud. Mycol.">
        <title>101 Dothideomycetes genomes: a test case for predicting lifestyles and emergence of pathogens.</title>
        <authorList>
            <person name="Haridas S."/>
            <person name="Albert R."/>
            <person name="Binder M."/>
            <person name="Bloem J."/>
            <person name="Labutti K."/>
            <person name="Salamov A."/>
            <person name="Andreopoulos B."/>
            <person name="Baker S."/>
            <person name="Barry K."/>
            <person name="Bills G."/>
            <person name="Bluhm B."/>
            <person name="Cannon C."/>
            <person name="Castanera R."/>
            <person name="Culley D."/>
            <person name="Daum C."/>
            <person name="Ezra D."/>
            <person name="Gonzalez J."/>
            <person name="Henrissat B."/>
            <person name="Kuo A."/>
            <person name="Liang C."/>
            <person name="Lipzen A."/>
            <person name="Lutzoni F."/>
            <person name="Magnuson J."/>
            <person name="Mondo S."/>
            <person name="Nolan M."/>
            <person name="Ohm R."/>
            <person name="Pangilinan J."/>
            <person name="Park H.-J."/>
            <person name="Ramirez L."/>
            <person name="Alfaro M."/>
            <person name="Sun H."/>
            <person name="Tritt A."/>
            <person name="Yoshinaga Y."/>
            <person name="Zwiers L.-H."/>
            <person name="Turgeon B."/>
            <person name="Goodwin S."/>
            <person name="Spatafora J."/>
            <person name="Crous P."/>
            <person name="Grigoriev I."/>
        </authorList>
    </citation>
    <scope>NUCLEOTIDE SEQUENCE</scope>
    <source>
        <strain evidence="2">CBS 480.64</strain>
    </source>
</reference>
<proteinExistence type="predicted"/>
<dbReference type="EMBL" id="MU005991">
    <property type="protein sequence ID" value="KAF2859599.1"/>
    <property type="molecule type" value="Genomic_DNA"/>
</dbReference>
<feature type="compositionally biased region" description="Polar residues" evidence="1">
    <location>
        <begin position="50"/>
        <end position="63"/>
    </location>
</feature>
<accession>A0A6A7BY14</accession>
<evidence type="ECO:0000313" key="3">
    <source>
        <dbReference type="Proteomes" id="UP000799421"/>
    </source>
</evidence>
<feature type="region of interest" description="Disordered" evidence="1">
    <location>
        <begin position="50"/>
        <end position="128"/>
    </location>
</feature>
<name>A0A6A7BY14_9PEZI</name>
<organism evidence="2 3">
    <name type="scientific">Piedraia hortae CBS 480.64</name>
    <dbReference type="NCBI Taxonomy" id="1314780"/>
    <lineage>
        <taxon>Eukaryota</taxon>
        <taxon>Fungi</taxon>
        <taxon>Dikarya</taxon>
        <taxon>Ascomycota</taxon>
        <taxon>Pezizomycotina</taxon>
        <taxon>Dothideomycetes</taxon>
        <taxon>Dothideomycetidae</taxon>
        <taxon>Capnodiales</taxon>
        <taxon>Piedraiaceae</taxon>
        <taxon>Piedraia</taxon>
    </lineage>
</organism>
<feature type="compositionally biased region" description="Basic and acidic residues" evidence="1">
    <location>
        <begin position="79"/>
        <end position="88"/>
    </location>
</feature>
<dbReference type="Proteomes" id="UP000799421">
    <property type="component" value="Unassembled WGS sequence"/>
</dbReference>
<keyword evidence="3" id="KW-1185">Reference proteome</keyword>